<comment type="similarity">
    <text evidence="2">Belongs to the glycosyl hydrolase 16 family.</text>
</comment>
<name>A0AA43TVJ2_9LECA</name>
<reference evidence="9" key="1">
    <citation type="journal article" date="2023" name="Genome Biol. Evol.">
        <title>First Whole Genome Sequence and Flow Cytometry Genome Size Data for the Lichen-Forming Fungus Ramalina farinacea (Ascomycota).</title>
        <authorList>
            <person name="Llewellyn T."/>
            <person name="Mian S."/>
            <person name="Hill R."/>
            <person name="Leitch I.J."/>
            <person name="Gaya E."/>
        </authorList>
    </citation>
    <scope>NUCLEOTIDE SEQUENCE</scope>
    <source>
        <strain evidence="9">LIQ254RAFAR</strain>
    </source>
</reference>
<dbReference type="GO" id="GO:0052861">
    <property type="term" value="F:endo-1,3(4)-beta-glucanase activity"/>
    <property type="evidence" value="ECO:0007669"/>
    <property type="project" value="UniProtKB-EC"/>
</dbReference>
<keyword evidence="5" id="KW-0326">Glycosidase</keyword>
<dbReference type="PANTHER" id="PTHR10963:SF24">
    <property type="entry name" value="GLYCOSIDASE C21B10.07-RELATED"/>
    <property type="match status" value="1"/>
</dbReference>
<protein>
    <recommendedName>
        <fullName evidence="3">endo-1,3(4)-beta-glucanase</fullName>
        <ecNumber evidence="3">3.2.1.6</ecNumber>
    </recommendedName>
</protein>
<accession>A0AA43TVJ2</accession>
<dbReference type="Proteomes" id="UP001161017">
    <property type="component" value="Unassembled WGS sequence"/>
</dbReference>
<evidence type="ECO:0000256" key="2">
    <source>
        <dbReference type="ARBA" id="ARBA00006865"/>
    </source>
</evidence>
<dbReference type="FunFam" id="2.60.120.200:FF:000114">
    <property type="entry name" value="Probable endo-1,3(4)-beta-glucanase NFIA_089530"/>
    <property type="match status" value="1"/>
</dbReference>
<proteinExistence type="inferred from homology"/>
<evidence type="ECO:0000313" key="9">
    <source>
        <dbReference type="EMBL" id="MDI1488190.1"/>
    </source>
</evidence>
<dbReference type="InterPro" id="IPR050546">
    <property type="entry name" value="Glycosyl_Hydrlase_16"/>
</dbReference>
<sequence>MHYSTLLLGAAGLAPLTFAGYTIQDDYSAANFFNMFTFDTEDDPTHGYVNYIDQSTAQSSNLISTSNNQITIKSDSTTTPTTGRGRNSVRITSKTQYTHGLVVLDLEHMPASACGIWPAFWMTGPNWPNSGEIDIIEGVNYQAQNAMTMHTSAGCTLIQKDCQGNQGCGVQTGGSGSYGDGFNNGQGGVYAMEWTSGSIDIWFLPRGDGRITNALSDSPDPTQWGAAMAAFQGGQGCTIDDHFMNNNIVFDTTFCGDWAGSVWSSDATCSSKAATCQDYVSAHPEAYTNAYWTINSLKVYSSSGSTAQSAIAKPAAAQQQNAEKQQQSTSASAPLSTVSSPATSTPVAASSSSSAPTTTSAAPRKSTTMSVTPNADGTLAESPDEAAYNVGSADGGKRWSENSSAKRSDEDDAPLSARSSSLRELGNGTAAVVVTPRLVVEGDEVSVKRGVIGLMMENEGERSSRVKRHLRHVKRRAGRGHHLA</sequence>
<dbReference type="GO" id="GO:0009251">
    <property type="term" value="P:glucan catabolic process"/>
    <property type="evidence" value="ECO:0007669"/>
    <property type="project" value="TreeGrafter"/>
</dbReference>
<evidence type="ECO:0000256" key="5">
    <source>
        <dbReference type="ARBA" id="ARBA00023295"/>
    </source>
</evidence>
<keyword evidence="7" id="KW-0732">Signal</keyword>
<evidence type="ECO:0000256" key="4">
    <source>
        <dbReference type="ARBA" id="ARBA00022801"/>
    </source>
</evidence>
<gene>
    <name evidence="9" type="ORF">OHK93_007464</name>
</gene>
<dbReference type="CDD" id="cd02181">
    <property type="entry name" value="GH16_fungal_Lam16A_glucanase"/>
    <property type="match status" value="1"/>
</dbReference>
<dbReference type="PANTHER" id="PTHR10963">
    <property type="entry name" value="GLYCOSYL HYDROLASE-RELATED"/>
    <property type="match status" value="1"/>
</dbReference>
<feature type="chain" id="PRO_5041284503" description="endo-1,3(4)-beta-glucanase" evidence="7">
    <location>
        <begin position="20"/>
        <end position="484"/>
    </location>
</feature>
<feature type="region of interest" description="Disordered" evidence="6">
    <location>
        <begin position="311"/>
        <end position="421"/>
    </location>
</feature>
<feature type="compositionally biased region" description="Low complexity" evidence="6">
    <location>
        <begin position="311"/>
        <end position="368"/>
    </location>
</feature>
<dbReference type="PROSITE" id="PS51762">
    <property type="entry name" value="GH16_2"/>
    <property type="match status" value="1"/>
</dbReference>
<evidence type="ECO:0000256" key="3">
    <source>
        <dbReference type="ARBA" id="ARBA00012599"/>
    </source>
</evidence>
<dbReference type="Gene3D" id="2.60.120.200">
    <property type="match status" value="1"/>
</dbReference>
<dbReference type="EMBL" id="JAPUFD010000007">
    <property type="protein sequence ID" value="MDI1488190.1"/>
    <property type="molecule type" value="Genomic_DNA"/>
</dbReference>
<comment type="catalytic activity">
    <reaction evidence="1">
        <text>Endohydrolysis of (1-&gt;3)- or (1-&gt;4)-linkages in beta-D-glucans when the glucose residue whose reducing group is involved in the linkage to be hydrolyzed is itself substituted at C-3.</text>
        <dbReference type="EC" id="3.2.1.6"/>
    </reaction>
</comment>
<evidence type="ECO:0000259" key="8">
    <source>
        <dbReference type="PROSITE" id="PS51762"/>
    </source>
</evidence>
<organism evidence="9 10">
    <name type="scientific">Ramalina farinacea</name>
    <dbReference type="NCBI Taxonomy" id="258253"/>
    <lineage>
        <taxon>Eukaryota</taxon>
        <taxon>Fungi</taxon>
        <taxon>Dikarya</taxon>
        <taxon>Ascomycota</taxon>
        <taxon>Pezizomycotina</taxon>
        <taxon>Lecanoromycetes</taxon>
        <taxon>OSLEUM clade</taxon>
        <taxon>Lecanoromycetidae</taxon>
        <taxon>Lecanorales</taxon>
        <taxon>Lecanorineae</taxon>
        <taxon>Ramalinaceae</taxon>
        <taxon>Ramalina</taxon>
    </lineage>
</organism>
<feature type="compositionally biased region" description="Basic and acidic residues" evidence="6">
    <location>
        <begin position="395"/>
        <end position="409"/>
    </location>
</feature>
<evidence type="ECO:0000256" key="1">
    <source>
        <dbReference type="ARBA" id="ARBA00000124"/>
    </source>
</evidence>
<evidence type="ECO:0000256" key="7">
    <source>
        <dbReference type="SAM" id="SignalP"/>
    </source>
</evidence>
<comment type="caution">
    <text evidence="9">The sequence shown here is derived from an EMBL/GenBank/DDBJ whole genome shotgun (WGS) entry which is preliminary data.</text>
</comment>
<dbReference type="SUPFAM" id="SSF49899">
    <property type="entry name" value="Concanavalin A-like lectins/glucanases"/>
    <property type="match status" value="1"/>
</dbReference>
<keyword evidence="10" id="KW-1185">Reference proteome</keyword>
<keyword evidence="4" id="KW-0378">Hydrolase</keyword>
<feature type="signal peptide" evidence="7">
    <location>
        <begin position="1"/>
        <end position="19"/>
    </location>
</feature>
<dbReference type="InterPro" id="IPR013320">
    <property type="entry name" value="ConA-like_dom_sf"/>
</dbReference>
<evidence type="ECO:0000313" key="10">
    <source>
        <dbReference type="Proteomes" id="UP001161017"/>
    </source>
</evidence>
<dbReference type="EC" id="3.2.1.6" evidence="3"/>
<feature type="domain" description="GH16" evidence="8">
    <location>
        <begin position="16"/>
        <end position="267"/>
    </location>
</feature>
<dbReference type="AlphaFoldDB" id="A0AA43TVJ2"/>
<dbReference type="Pfam" id="PF26113">
    <property type="entry name" value="GH16_XgeA"/>
    <property type="match status" value="1"/>
</dbReference>
<evidence type="ECO:0000256" key="6">
    <source>
        <dbReference type="SAM" id="MobiDB-lite"/>
    </source>
</evidence>
<dbReference type="InterPro" id="IPR000757">
    <property type="entry name" value="Beta-glucanase-like"/>
</dbReference>